<dbReference type="SMART" id="SM00283">
    <property type="entry name" value="MA"/>
    <property type="match status" value="1"/>
</dbReference>
<keyword evidence="2" id="KW-1003">Cell membrane</keyword>
<evidence type="ECO:0000313" key="12">
    <source>
        <dbReference type="EMBL" id="MVB10426.1"/>
    </source>
</evidence>
<dbReference type="GO" id="GO:0004888">
    <property type="term" value="F:transmembrane signaling receptor activity"/>
    <property type="evidence" value="ECO:0007669"/>
    <property type="project" value="InterPro"/>
</dbReference>
<evidence type="ECO:0000313" key="13">
    <source>
        <dbReference type="Proteomes" id="UP000469440"/>
    </source>
</evidence>
<protein>
    <submittedName>
        <fullName evidence="12">Methyl-accepting chemotaxis protein 4</fullName>
    </submittedName>
</protein>
<dbReference type="PANTHER" id="PTHR43531:SF11">
    <property type="entry name" value="METHYL-ACCEPTING CHEMOTAXIS PROTEIN 3"/>
    <property type="match status" value="1"/>
</dbReference>
<evidence type="ECO:0000256" key="3">
    <source>
        <dbReference type="ARBA" id="ARBA00022500"/>
    </source>
</evidence>
<evidence type="ECO:0000256" key="1">
    <source>
        <dbReference type="ARBA" id="ARBA00004651"/>
    </source>
</evidence>
<gene>
    <name evidence="12" type="primary">mcp4_1</name>
    <name evidence="12" type="ORF">CAFE_11140</name>
</gene>
<dbReference type="EMBL" id="VWXL01000027">
    <property type="protein sequence ID" value="MVB10426.1"/>
    <property type="molecule type" value="Genomic_DNA"/>
</dbReference>
<dbReference type="GO" id="GO:0005886">
    <property type="term" value="C:plasma membrane"/>
    <property type="evidence" value="ECO:0007669"/>
    <property type="project" value="UniProtKB-SubCell"/>
</dbReference>
<dbReference type="RefSeq" id="WP_156990044.1">
    <property type="nucleotide sequence ID" value="NZ_VWXL01000027.1"/>
</dbReference>
<dbReference type="InterPro" id="IPR004089">
    <property type="entry name" value="MCPsignal_dom"/>
</dbReference>
<proteinExistence type="inferred from homology"/>
<dbReference type="Proteomes" id="UP000469440">
    <property type="component" value="Unassembled WGS sequence"/>
</dbReference>
<dbReference type="InterPro" id="IPR004090">
    <property type="entry name" value="Chemotax_Me-accpt_rcpt"/>
</dbReference>
<keyword evidence="13" id="KW-1185">Reference proteome</keyword>
<dbReference type="PANTHER" id="PTHR43531">
    <property type="entry name" value="PROTEIN ICFG"/>
    <property type="match status" value="1"/>
</dbReference>
<keyword evidence="5 9" id="KW-1133">Transmembrane helix</keyword>
<dbReference type="PRINTS" id="PR00260">
    <property type="entry name" value="CHEMTRNSDUCR"/>
</dbReference>
<comment type="subcellular location">
    <subcellularLocation>
        <location evidence="1">Cell membrane</location>
        <topology evidence="1">Multi-pass membrane protein</topology>
    </subcellularLocation>
</comment>
<feature type="domain" description="Methyl-accepting transducer" evidence="10">
    <location>
        <begin position="341"/>
        <end position="570"/>
    </location>
</feature>
<evidence type="ECO:0000256" key="6">
    <source>
        <dbReference type="ARBA" id="ARBA00023136"/>
    </source>
</evidence>
<feature type="transmembrane region" description="Helical" evidence="9">
    <location>
        <begin position="212"/>
        <end position="234"/>
    </location>
</feature>
<sequence>MTQNRTLQKSDKFKKKLQLRGKLILMVGLLLCATMLAQMILAYYKLDQSYNKSIQSMKNDYDKNIRSETQTVVSLLQAVYDRYQNGELTQSQAVTNCISVIRAASYNGDEGYFWADAADGVCVAHKNPKYEGLQRMNDQDQYGTCYIKNLIAAGSQTNGGYSEFYFSKPGVAQPVLKRAYTMEFKPFHWYISTGVYEDDVDAMVADFNRSRLIALAELTVLTLLVTLLAILLAARMAKKITQSLQTTTERLRLLSTGDLTTPVQPVRSGDETETLSVACERTVQALRGMIENITDYLSHMAQGDFTKEISVDYIGDFIPIRDSMEEIGRSLSDAIRQVRQSAGQVYAGAEQVSDGAQVLSRGAAEQAATSEQLTASMEEISEKVSETAGAVREITEYIKNATESMNESDQKMRQMLSAMEEISASSGEIEKIIKTIDDIAFQTNLLALNASVESARAGEAGKGFAVVAQGVRELAARSALAAKQSSEMIGRSIETVRHGSQIAEETAHAIQEATAKEERISQTIRGIEKASEKEAEAITEISRAVEQISSVVQSNSATAEESAASSEELSAQAELLDQMVSRFRVRKLN</sequence>
<dbReference type="Gene3D" id="1.10.287.950">
    <property type="entry name" value="Methyl-accepting chemotaxis protein"/>
    <property type="match status" value="1"/>
</dbReference>
<reference evidence="12 13" key="1">
    <citation type="submission" date="2019-09" db="EMBL/GenBank/DDBJ databases">
        <title>Genome sequence of Clostridium sp. EA1.</title>
        <authorList>
            <person name="Poehlein A."/>
            <person name="Bengelsdorf F.R."/>
            <person name="Daniel R."/>
        </authorList>
    </citation>
    <scope>NUCLEOTIDE SEQUENCE [LARGE SCALE GENOMIC DNA]</scope>
    <source>
        <strain evidence="12 13">EA1</strain>
    </source>
</reference>
<dbReference type="InterPro" id="IPR003660">
    <property type="entry name" value="HAMP_dom"/>
</dbReference>
<keyword evidence="3" id="KW-0145">Chemotaxis</keyword>
<evidence type="ECO:0000256" key="9">
    <source>
        <dbReference type="SAM" id="Phobius"/>
    </source>
</evidence>
<feature type="domain" description="HAMP" evidence="11">
    <location>
        <begin position="238"/>
        <end position="291"/>
    </location>
</feature>
<dbReference type="Gene3D" id="6.10.340.10">
    <property type="match status" value="1"/>
</dbReference>
<dbReference type="Pfam" id="PF00015">
    <property type="entry name" value="MCPsignal"/>
    <property type="match status" value="1"/>
</dbReference>
<dbReference type="Pfam" id="PF17200">
    <property type="entry name" value="sCache_2"/>
    <property type="match status" value="1"/>
</dbReference>
<evidence type="ECO:0000256" key="4">
    <source>
        <dbReference type="ARBA" id="ARBA00022692"/>
    </source>
</evidence>
<accession>A0A6N8HX90</accession>
<name>A0A6N8HX90_9FIRM</name>
<dbReference type="PROSITE" id="PS50885">
    <property type="entry name" value="HAMP"/>
    <property type="match status" value="1"/>
</dbReference>
<dbReference type="GO" id="GO:0006935">
    <property type="term" value="P:chemotaxis"/>
    <property type="evidence" value="ECO:0007669"/>
    <property type="project" value="UniProtKB-KW"/>
</dbReference>
<evidence type="ECO:0000256" key="7">
    <source>
        <dbReference type="ARBA" id="ARBA00029447"/>
    </source>
</evidence>
<dbReference type="Gene3D" id="3.30.450.20">
    <property type="entry name" value="PAS domain"/>
    <property type="match status" value="1"/>
</dbReference>
<organism evidence="12 13">
    <name type="scientific">Caproicibacter fermentans</name>
    <dbReference type="NCBI Taxonomy" id="2576756"/>
    <lineage>
        <taxon>Bacteria</taxon>
        <taxon>Bacillati</taxon>
        <taxon>Bacillota</taxon>
        <taxon>Clostridia</taxon>
        <taxon>Eubacteriales</taxon>
        <taxon>Acutalibacteraceae</taxon>
        <taxon>Caproicibacter</taxon>
    </lineage>
</organism>
<evidence type="ECO:0000256" key="8">
    <source>
        <dbReference type="PROSITE-ProRule" id="PRU00284"/>
    </source>
</evidence>
<comment type="caution">
    <text evidence="12">The sequence shown here is derived from an EMBL/GenBank/DDBJ whole genome shotgun (WGS) entry which is preliminary data.</text>
</comment>
<evidence type="ECO:0000256" key="2">
    <source>
        <dbReference type="ARBA" id="ARBA00022475"/>
    </source>
</evidence>
<dbReference type="SMART" id="SM01049">
    <property type="entry name" value="Cache_2"/>
    <property type="match status" value="1"/>
</dbReference>
<evidence type="ECO:0000259" key="10">
    <source>
        <dbReference type="PROSITE" id="PS50111"/>
    </source>
</evidence>
<comment type="similarity">
    <text evidence="7">Belongs to the methyl-accepting chemotaxis (MCP) protein family.</text>
</comment>
<dbReference type="CDD" id="cd11386">
    <property type="entry name" value="MCP_signal"/>
    <property type="match status" value="1"/>
</dbReference>
<dbReference type="InterPro" id="IPR033480">
    <property type="entry name" value="sCache_2"/>
</dbReference>
<dbReference type="PROSITE" id="PS50111">
    <property type="entry name" value="CHEMOTAXIS_TRANSDUC_2"/>
    <property type="match status" value="1"/>
</dbReference>
<evidence type="ECO:0000256" key="5">
    <source>
        <dbReference type="ARBA" id="ARBA00022989"/>
    </source>
</evidence>
<keyword evidence="6 9" id="KW-0472">Membrane</keyword>
<evidence type="ECO:0000259" key="11">
    <source>
        <dbReference type="PROSITE" id="PS50885"/>
    </source>
</evidence>
<keyword evidence="4 9" id="KW-0812">Transmembrane</keyword>
<dbReference type="AlphaFoldDB" id="A0A6N8HX90"/>
<keyword evidence="8" id="KW-0807">Transducer</keyword>
<dbReference type="OrthoDB" id="1862723at2"/>
<feature type="transmembrane region" description="Helical" evidence="9">
    <location>
        <begin position="21"/>
        <end position="44"/>
    </location>
</feature>
<dbReference type="SUPFAM" id="SSF58104">
    <property type="entry name" value="Methyl-accepting chemotaxis protein (MCP) signaling domain"/>
    <property type="match status" value="1"/>
</dbReference>
<dbReference type="InterPro" id="IPR051310">
    <property type="entry name" value="MCP_chemotaxis"/>
</dbReference>
<dbReference type="GO" id="GO:0007165">
    <property type="term" value="P:signal transduction"/>
    <property type="evidence" value="ECO:0007669"/>
    <property type="project" value="UniProtKB-KW"/>
</dbReference>